<protein>
    <submittedName>
        <fullName evidence="1">Uncharacterized protein</fullName>
    </submittedName>
</protein>
<gene>
    <name evidence="1" type="ORF">E2C01_014106</name>
</gene>
<accession>A0A5B7DIB1</accession>
<keyword evidence="2" id="KW-1185">Reference proteome</keyword>
<proteinExistence type="predicted"/>
<evidence type="ECO:0000313" key="1">
    <source>
        <dbReference type="EMBL" id="MPC21130.1"/>
    </source>
</evidence>
<organism evidence="1 2">
    <name type="scientific">Portunus trituberculatus</name>
    <name type="common">Swimming crab</name>
    <name type="synonym">Neptunus trituberculatus</name>
    <dbReference type="NCBI Taxonomy" id="210409"/>
    <lineage>
        <taxon>Eukaryota</taxon>
        <taxon>Metazoa</taxon>
        <taxon>Ecdysozoa</taxon>
        <taxon>Arthropoda</taxon>
        <taxon>Crustacea</taxon>
        <taxon>Multicrustacea</taxon>
        <taxon>Malacostraca</taxon>
        <taxon>Eumalacostraca</taxon>
        <taxon>Eucarida</taxon>
        <taxon>Decapoda</taxon>
        <taxon>Pleocyemata</taxon>
        <taxon>Brachyura</taxon>
        <taxon>Eubrachyura</taxon>
        <taxon>Portunoidea</taxon>
        <taxon>Portunidae</taxon>
        <taxon>Portuninae</taxon>
        <taxon>Portunus</taxon>
    </lineage>
</organism>
<sequence length="132" mass="15172">MMGPNHPPTCHIRRLRMGYPGKNRLMRSIQHWQEPNSKEHANRMTELQLQDSTSKEVSRRVSPPVSILVTAFRAGLLPAQDTLTSCSHQGRRQGKWAKETGLINNPKFLHFINCTRTPQLTPKKTMKTIFLE</sequence>
<name>A0A5B7DIB1_PORTR</name>
<dbReference type="AlphaFoldDB" id="A0A5B7DIB1"/>
<evidence type="ECO:0000313" key="2">
    <source>
        <dbReference type="Proteomes" id="UP000324222"/>
    </source>
</evidence>
<comment type="caution">
    <text evidence="1">The sequence shown here is derived from an EMBL/GenBank/DDBJ whole genome shotgun (WGS) entry which is preliminary data.</text>
</comment>
<dbReference type="Proteomes" id="UP000324222">
    <property type="component" value="Unassembled WGS sequence"/>
</dbReference>
<dbReference type="EMBL" id="VSRR010000945">
    <property type="protein sequence ID" value="MPC21130.1"/>
    <property type="molecule type" value="Genomic_DNA"/>
</dbReference>
<reference evidence="1 2" key="1">
    <citation type="submission" date="2019-05" db="EMBL/GenBank/DDBJ databases">
        <title>Another draft genome of Portunus trituberculatus and its Hox gene families provides insights of decapod evolution.</title>
        <authorList>
            <person name="Jeong J.-H."/>
            <person name="Song I."/>
            <person name="Kim S."/>
            <person name="Choi T."/>
            <person name="Kim D."/>
            <person name="Ryu S."/>
            <person name="Kim W."/>
        </authorList>
    </citation>
    <scope>NUCLEOTIDE SEQUENCE [LARGE SCALE GENOMIC DNA]</scope>
    <source>
        <tissue evidence="1">Muscle</tissue>
    </source>
</reference>